<organism evidence="3 4">
    <name type="scientific">Dillenia turbinata</name>
    <dbReference type="NCBI Taxonomy" id="194707"/>
    <lineage>
        <taxon>Eukaryota</taxon>
        <taxon>Viridiplantae</taxon>
        <taxon>Streptophyta</taxon>
        <taxon>Embryophyta</taxon>
        <taxon>Tracheophyta</taxon>
        <taxon>Spermatophyta</taxon>
        <taxon>Magnoliopsida</taxon>
        <taxon>eudicotyledons</taxon>
        <taxon>Gunneridae</taxon>
        <taxon>Pentapetalae</taxon>
        <taxon>Dilleniales</taxon>
        <taxon>Dilleniaceae</taxon>
        <taxon>Dillenia</taxon>
    </lineage>
</organism>
<feature type="transmembrane region" description="Helical" evidence="1">
    <location>
        <begin position="133"/>
        <end position="152"/>
    </location>
</feature>
<keyword evidence="1" id="KW-1133">Transmembrane helix</keyword>
<dbReference type="InterPro" id="IPR003864">
    <property type="entry name" value="CSC1/OSCA1-like_7TM"/>
</dbReference>
<feature type="transmembrane region" description="Helical" evidence="1">
    <location>
        <begin position="108"/>
        <end position="127"/>
    </location>
</feature>
<sequence>MHFRFFVGYGLELSRIVPLITFHLKRKYLCKTEAEVKEAWAPEDLSYVTRFPRDMLILTIVLCYSVIAPIILVFGVIYFGLGWLILRNQALKVYVPAHESNGKMWPRMFLRIVAALVLFQLTMFGYFGVKKFVYASNLIPLPILSLIFTFVCHKKFYRAFQSTSLEVAAGYLKEAPNMDQIFRSYIQPSLSHGKIEDDQFEDALSQLSSSVSMA</sequence>
<gene>
    <name evidence="3" type="ORF">RJ641_001762</name>
</gene>
<accession>A0AAN8VBW1</accession>
<name>A0AAN8VBW1_9MAGN</name>
<feature type="domain" description="CSC1/OSCA1-like 7TM region" evidence="2">
    <location>
        <begin position="4"/>
        <end position="127"/>
    </location>
</feature>
<dbReference type="GO" id="GO:0005227">
    <property type="term" value="F:calcium-activated cation channel activity"/>
    <property type="evidence" value="ECO:0007669"/>
    <property type="project" value="InterPro"/>
</dbReference>
<dbReference type="PANTHER" id="PTHR13018">
    <property type="entry name" value="PROBABLE MEMBRANE PROTEIN DUF221-RELATED"/>
    <property type="match status" value="1"/>
</dbReference>
<evidence type="ECO:0000259" key="2">
    <source>
        <dbReference type="Pfam" id="PF02714"/>
    </source>
</evidence>
<evidence type="ECO:0000313" key="4">
    <source>
        <dbReference type="Proteomes" id="UP001370490"/>
    </source>
</evidence>
<protein>
    <submittedName>
        <fullName evidence="3">CSC1/OSCA1-like, 7TM region</fullName>
    </submittedName>
</protein>
<dbReference type="GO" id="GO:0005886">
    <property type="term" value="C:plasma membrane"/>
    <property type="evidence" value="ECO:0007669"/>
    <property type="project" value="TreeGrafter"/>
</dbReference>
<dbReference type="AlphaFoldDB" id="A0AAN8VBW1"/>
<evidence type="ECO:0000313" key="3">
    <source>
        <dbReference type="EMBL" id="KAK6932138.1"/>
    </source>
</evidence>
<reference evidence="3 4" key="1">
    <citation type="submission" date="2023-12" db="EMBL/GenBank/DDBJ databases">
        <title>A high-quality genome assembly for Dillenia turbinata (Dilleniales).</title>
        <authorList>
            <person name="Chanderbali A."/>
        </authorList>
    </citation>
    <scope>NUCLEOTIDE SEQUENCE [LARGE SCALE GENOMIC DNA]</scope>
    <source>
        <strain evidence="3">LSX21</strain>
        <tissue evidence="3">Leaf</tissue>
    </source>
</reference>
<keyword evidence="1" id="KW-0472">Membrane</keyword>
<keyword evidence="1" id="KW-0812">Transmembrane</keyword>
<keyword evidence="4" id="KW-1185">Reference proteome</keyword>
<dbReference type="EMBL" id="JBAMMX010000010">
    <property type="protein sequence ID" value="KAK6932138.1"/>
    <property type="molecule type" value="Genomic_DNA"/>
</dbReference>
<dbReference type="Proteomes" id="UP001370490">
    <property type="component" value="Unassembled WGS sequence"/>
</dbReference>
<dbReference type="InterPro" id="IPR045122">
    <property type="entry name" value="Csc1-like"/>
</dbReference>
<comment type="caution">
    <text evidence="3">The sequence shown here is derived from an EMBL/GenBank/DDBJ whole genome shotgun (WGS) entry which is preliminary data.</text>
</comment>
<dbReference type="PANTHER" id="PTHR13018:SF100">
    <property type="entry name" value="CSC1-LIKE PROTEIN ERD4"/>
    <property type="match status" value="1"/>
</dbReference>
<evidence type="ECO:0000256" key="1">
    <source>
        <dbReference type="SAM" id="Phobius"/>
    </source>
</evidence>
<feature type="transmembrane region" description="Helical" evidence="1">
    <location>
        <begin position="55"/>
        <end position="86"/>
    </location>
</feature>
<dbReference type="Pfam" id="PF02714">
    <property type="entry name" value="RSN1_7TM"/>
    <property type="match status" value="1"/>
</dbReference>
<proteinExistence type="predicted"/>